<evidence type="ECO:0000313" key="4">
    <source>
        <dbReference type="Proteomes" id="UP000681967"/>
    </source>
</evidence>
<accession>A0A8S2X7L7</accession>
<comment type="caution">
    <text evidence="2">The sequence shown here is derived from an EMBL/GenBank/DDBJ whole genome shotgun (WGS) entry which is preliminary data.</text>
</comment>
<name>A0A8S2X7L7_9BILA</name>
<feature type="region of interest" description="Disordered" evidence="1">
    <location>
        <begin position="1"/>
        <end position="20"/>
    </location>
</feature>
<evidence type="ECO:0000256" key="1">
    <source>
        <dbReference type="SAM" id="MobiDB-lite"/>
    </source>
</evidence>
<dbReference type="Proteomes" id="UP000681967">
    <property type="component" value="Unassembled WGS sequence"/>
</dbReference>
<organism evidence="2 4">
    <name type="scientific">Rotaria magnacalcarata</name>
    <dbReference type="NCBI Taxonomy" id="392030"/>
    <lineage>
        <taxon>Eukaryota</taxon>
        <taxon>Metazoa</taxon>
        <taxon>Spiralia</taxon>
        <taxon>Gnathifera</taxon>
        <taxon>Rotifera</taxon>
        <taxon>Eurotatoria</taxon>
        <taxon>Bdelloidea</taxon>
        <taxon>Philodinida</taxon>
        <taxon>Philodinidae</taxon>
        <taxon>Rotaria</taxon>
    </lineage>
</organism>
<sequence>YLALYRPDRDPANDGFIDRRSDPSLNEQWLESEVMSTGLSYTQLLEVGIYINGSEYERQNPFQQRGELFDGNKEFGYRTS</sequence>
<protein>
    <submittedName>
        <fullName evidence="2">Uncharacterized protein</fullName>
    </submittedName>
</protein>
<gene>
    <name evidence="2" type="ORF">BYL167_LOCUS35201</name>
    <name evidence="3" type="ORF">SMN809_LOCUS56284</name>
</gene>
<dbReference type="EMBL" id="CAJOBH010073375">
    <property type="protein sequence ID" value="CAF4482529.1"/>
    <property type="molecule type" value="Genomic_DNA"/>
</dbReference>
<reference evidence="2" key="1">
    <citation type="submission" date="2021-02" db="EMBL/GenBank/DDBJ databases">
        <authorList>
            <person name="Nowell W R."/>
        </authorList>
    </citation>
    <scope>NUCLEOTIDE SEQUENCE</scope>
</reference>
<feature type="non-terminal residue" evidence="2">
    <location>
        <position position="1"/>
    </location>
</feature>
<dbReference type="Proteomes" id="UP000676336">
    <property type="component" value="Unassembled WGS sequence"/>
</dbReference>
<evidence type="ECO:0000313" key="2">
    <source>
        <dbReference type="EMBL" id="CAF4482529.1"/>
    </source>
</evidence>
<dbReference type="AlphaFoldDB" id="A0A8S2X7L7"/>
<proteinExistence type="predicted"/>
<evidence type="ECO:0000313" key="3">
    <source>
        <dbReference type="EMBL" id="CAF4991011.1"/>
    </source>
</evidence>
<feature type="non-terminal residue" evidence="2">
    <location>
        <position position="80"/>
    </location>
</feature>
<dbReference type="EMBL" id="CAJOBI010200765">
    <property type="protein sequence ID" value="CAF4991011.1"/>
    <property type="molecule type" value="Genomic_DNA"/>
</dbReference>